<dbReference type="Gene3D" id="3.30.2020.10">
    <property type="entry name" value="NE0471-like N-terminal domain"/>
    <property type="match status" value="1"/>
</dbReference>
<dbReference type="InterPro" id="IPR036782">
    <property type="entry name" value="NE0471-like_N"/>
</dbReference>
<dbReference type="InterPro" id="IPR018841">
    <property type="entry name" value="DUF2442"/>
</dbReference>
<dbReference type="Proteomes" id="UP000249467">
    <property type="component" value="Unassembled WGS sequence"/>
</dbReference>
<dbReference type="Pfam" id="PF10387">
    <property type="entry name" value="DUF2442"/>
    <property type="match status" value="1"/>
</dbReference>
<organism evidence="1 2">
    <name type="scientific">Pseudanabaena frigida</name>
    <dbReference type="NCBI Taxonomy" id="945775"/>
    <lineage>
        <taxon>Bacteria</taxon>
        <taxon>Bacillati</taxon>
        <taxon>Cyanobacteriota</taxon>
        <taxon>Cyanophyceae</taxon>
        <taxon>Pseudanabaenales</taxon>
        <taxon>Pseudanabaenaceae</taxon>
        <taxon>Pseudanabaena</taxon>
    </lineage>
</organism>
<proteinExistence type="predicted"/>
<comment type="caution">
    <text evidence="1">The sequence shown here is derived from an EMBL/GenBank/DDBJ whole genome shotgun (WGS) entry which is preliminary data.</text>
</comment>
<accession>A0A2W4Y716</accession>
<dbReference type="SUPFAM" id="SSF143880">
    <property type="entry name" value="NE0471 N-terminal domain-like"/>
    <property type="match status" value="1"/>
</dbReference>
<evidence type="ECO:0000313" key="2">
    <source>
        <dbReference type="Proteomes" id="UP000249467"/>
    </source>
</evidence>
<dbReference type="AlphaFoldDB" id="A0A2W4Y716"/>
<evidence type="ECO:0000313" key="1">
    <source>
        <dbReference type="EMBL" id="PZO42745.1"/>
    </source>
</evidence>
<reference evidence="1 2" key="1">
    <citation type="submission" date="2018-04" db="EMBL/GenBank/DDBJ databases">
        <authorList>
            <person name="Go L.Y."/>
            <person name="Mitchell J.A."/>
        </authorList>
    </citation>
    <scope>NUCLEOTIDE SEQUENCE [LARGE SCALE GENOMIC DNA]</scope>
    <source>
        <strain evidence="1">ULC066bin1</strain>
    </source>
</reference>
<name>A0A2W4Y716_9CYAN</name>
<sequence length="116" mass="13212">MMINPYVKKVKPLENYCLMLWFENGEQKIFDLKPYLNKGVFNQLKNTALFASVRVVAGSVEWVNEIDLSYDTLYLEGLTTNLVEDLRNKIDVAAAECDRGEGVDGEIAINQLLSRH</sequence>
<dbReference type="EMBL" id="QBML01000006">
    <property type="protein sequence ID" value="PZO42745.1"/>
    <property type="molecule type" value="Genomic_DNA"/>
</dbReference>
<protein>
    <submittedName>
        <fullName evidence="1">DUF2442 domain-containing protein</fullName>
    </submittedName>
</protein>
<reference evidence="1 2" key="2">
    <citation type="submission" date="2018-06" db="EMBL/GenBank/DDBJ databases">
        <title>Metagenomic assembly of (sub)arctic Cyanobacteria and their associated microbiome from non-axenic cultures.</title>
        <authorList>
            <person name="Baurain D."/>
        </authorList>
    </citation>
    <scope>NUCLEOTIDE SEQUENCE [LARGE SCALE GENOMIC DNA]</scope>
    <source>
        <strain evidence="1">ULC066bin1</strain>
    </source>
</reference>
<gene>
    <name evidence="1" type="ORF">DCF19_06885</name>
</gene>